<name>A0A9D1KG77_9FIRM</name>
<accession>A0A9D1KG77</accession>
<dbReference type="Proteomes" id="UP000886860">
    <property type="component" value="Unassembled WGS sequence"/>
</dbReference>
<evidence type="ECO:0000313" key="2">
    <source>
        <dbReference type="Proteomes" id="UP000886860"/>
    </source>
</evidence>
<comment type="caution">
    <text evidence="1">The sequence shown here is derived from an EMBL/GenBank/DDBJ whole genome shotgun (WGS) entry which is preliminary data.</text>
</comment>
<reference evidence="1" key="2">
    <citation type="journal article" date="2021" name="PeerJ">
        <title>Extensive microbial diversity within the chicken gut microbiome revealed by metagenomics and culture.</title>
        <authorList>
            <person name="Gilroy R."/>
            <person name="Ravi A."/>
            <person name="Getino M."/>
            <person name="Pursley I."/>
            <person name="Horton D.L."/>
            <person name="Alikhan N.F."/>
            <person name="Baker D."/>
            <person name="Gharbi K."/>
            <person name="Hall N."/>
            <person name="Watson M."/>
            <person name="Adriaenssens E.M."/>
            <person name="Foster-Nyarko E."/>
            <person name="Jarju S."/>
            <person name="Secka A."/>
            <person name="Antonio M."/>
            <person name="Oren A."/>
            <person name="Chaudhuri R.R."/>
            <person name="La Ragione R."/>
            <person name="Hildebrand F."/>
            <person name="Pallen M.J."/>
        </authorList>
    </citation>
    <scope>NUCLEOTIDE SEQUENCE</scope>
    <source>
        <strain evidence="1">CHK123-3438</strain>
    </source>
</reference>
<protein>
    <submittedName>
        <fullName evidence="1">Uncharacterized protein</fullName>
    </submittedName>
</protein>
<dbReference type="AlphaFoldDB" id="A0A9D1KG77"/>
<sequence length="166" mass="17413">MSLFLSFSGAVTAISPVSAGSGPSPCQAAYSMFTSSGPAEFRADSGTYVLDAVPLSLGDRITVFTPANAPVPLIYPPRYYASAIAKLPEGTQALLDRFDSTLTSSDGSLRLNLSPETRIIMPNGLVYFGNLSGRLMMAVYTASTRSVPAVATPETLVVFCDDSAID</sequence>
<reference evidence="1" key="1">
    <citation type="submission" date="2020-10" db="EMBL/GenBank/DDBJ databases">
        <authorList>
            <person name="Gilroy R."/>
        </authorList>
    </citation>
    <scope>NUCLEOTIDE SEQUENCE</scope>
    <source>
        <strain evidence="1">CHK123-3438</strain>
    </source>
</reference>
<gene>
    <name evidence="1" type="ORF">IAB60_10600</name>
</gene>
<organism evidence="1 2">
    <name type="scientific">Candidatus Caccovicinus merdipullorum</name>
    <dbReference type="NCBI Taxonomy" id="2840724"/>
    <lineage>
        <taxon>Bacteria</taxon>
        <taxon>Bacillati</taxon>
        <taxon>Bacillota</taxon>
        <taxon>Clostridia</taxon>
        <taxon>Eubacteriales</taxon>
        <taxon>Candidatus Caccovicinus</taxon>
    </lineage>
</organism>
<proteinExistence type="predicted"/>
<dbReference type="EMBL" id="DVKS01000181">
    <property type="protein sequence ID" value="HIT42520.1"/>
    <property type="molecule type" value="Genomic_DNA"/>
</dbReference>
<evidence type="ECO:0000313" key="1">
    <source>
        <dbReference type="EMBL" id="HIT42520.1"/>
    </source>
</evidence>